<gene>
    <name evidence="2" type="ORF">IMZ28_02545</name>
</gene>
<keyword evidence="1" id="KW-0812">Transmembrane</keyword>
<evidence type="ECO:0000256" key="1">
    <source>
        <dbReference type="SAM" id="Phobius"/>
    </source>
</evidence>
<protein>
    <submittedName>
        <fullName evidence="2">Prepilin-type N-terminal cleavage/methylation domain-containing protein</fullName>
    </submittedName>
</protein>
<dbReference type="AlphaFoldDB" id="A0A7M1S5E1"/>
<evidence type="ECO:0000313" key="2">
    <source>
        <dbReference type="EMBL" id="QOR62374.1"/>
    </source>
</evidence>
<proteinExistence type="predicted"/>
<organism evidence="2 3">
    <name type="scientific">Sulfurovum indicum</name>
    <dbReference type="NCBI Taxonomy" id="2779528"/>
    <lineage>
        <taxon>Bacteria</taxon>
        <taxon>Pseudomonadati</taxon>
        <taxon>Campylobacterota</taxon>
        <taxon>Epsilonproteobacteria</taxon>
        <taxon>Campylobacterales</taxon>
        <taxon>Sulfurovaceae</taxon>
        <taxon>Sulfurovum</taxon>
    </lineage>
</organism>
<keyword evidence="1" id="KW-0472">Membrane</keyword>
<dbReference type="InterPro" id="IPR012902">
    <property type="entry name" value="N_methyl_site"/>
</dbReference>
<feature type="transmembrane region" description="Helical" evidence="1">
    <location>
        <begin position="12"/>
        <end position="36"/>
    </location>
</feature>
<dbReference type="EMBL" id="CP063164">
    <property type="protein sequence ID" value="QOR62374.1"/>
    <property type="molecule type" value="Genomic_DNA"/>
</dbReference>
<keyword evidence="1" id="KW-1133">Transmembrane helix</keyword>
<reference evidence="2 3" key="1">
    <citation type="submission" date="2020-10" db="EMBL/GenBank/DDBJ databases">
        <title>The genome of sulfurovum sp.</title>
        <authorList>
            <person name="Xie S."/>
            <person name="Shao Z."/>
            <person name="Jiang L."/>
        </authorList>
    </citation>
    <scope>NUCLEOTIDE SEQUENCE [LARGE SCALE GENOMIC DNA]</scope>
    <source>
        <strain evidence="2 3">ST-419</strain>
    </source>
</reference>
<keyword evidence="3" id="KW-1185">Reference proteome</keyword>
<dbReference type="RefSeq" id="WP_197549129.1">
    <property type="nucleotide sequence ID" value="NZ_CP063164.1"/>
</dbReference>
<evidence type="ECO:0000313" key="3">
    <source>
        <dbReference type="Proteomes" id="UP000595074"/>
    </source>
</evidence>
<sequence>MYLKPSVHRPAYTLLELVFAIVVLGIVSGIGAEIIANVYESYIIQRAQHRASLKTELASLQIANRLRYAIPDTIYRIKSDDTLESTNLPLSGTGDSYKGIQWVGYDGDSFESIVSSTNRKSGWSGFADVEHPSTDISHIKTQGSSLDLTDTIISNLSPNGKSIGDAYIYFPLDTTAYRVASDTTGDIIHLASSASKTVKEHYKLAWSSYALSVENRDLYLYYDFPATPAANKGNTKQLLLKNVSTFKFKVSGRTIRFKLCIDEEIGGDYNITSCKEKAVF</sequence>
<dbReference type="NCBIfam" id="TIGR02532">
    <property type="entry name" value="IV_pilin_GFxxxE"/>
    <property type="match status" value="1"/>
</dbReference>
<dbReference type="Proteomes" id="UP000595074">
    <property type="component" value="Chromosome"/>
</dbReference>
<name>A0A7M1S5E1_9BACT</name>
<dbReference type="KEGG" id="sinu:IMZ28_02545"/>
<accession>A0A7M1S5E1</accession>